<organism evidence="1 2">
    <name type="scientific">Anthostomella pinea</name>
    <dbReference type="NCBI Taxonomy" id="933095"/>
    <lineage>
        <taxon>Eukaryota</taxon>
        <taxon>Fungi</taxon>
        <taxon>Dikarya</taxon>
        <taxon>Ascomycota</taxon>
        <taxon>Pezizomycotina</taxon>
        <taxon>Sordariomycetes</taxon>
        <taxon>Xylariomycetidae</taxon>
        <taxon>Xylariales</taxon>
        <taxon>Xylariaceae</taxon>
        <taxon>Anthostomella</taxon>
    </lineage>
</organism>
<dbReference type="EMBL" id="CAUWAG010000003">
    <property type="protein sequence ID" value="CAJ2499922.1"/>
    <property type="molecule type" value="Genomic_DNA"/>
</dbReference>
<protein>
    <submittedName>
        <fullName evidence="1">Uu.00g027750.m01.CDS01</fullName>
    </submittedName>
</protein>
<dbReference type="Proteomes" id="UP001295740">
    <property type="component" value="Unassembled WGS sequence"/>
</dbReference>
<sequence length="99" mass="10532">MKQRNGKTARGDHRYYCEVMLEAGAGIANKTINGKTAIDFVCAAISVNSRKLADAQGNLEAANSDVVIASWDAGGRPIEDGRGKAAWNQTLFRAEGAYG</sequence>
<gene>
    <name evidence="1" type="ORF">KHLLAP_LOCUS390</name>
</gene>
<evidence type="ECO:0000313" key="2">
    <source>
        <dbReference type="Proteomes" id="UP001295740"/>
    </source>
</evidence>
<comment type="caution">
    <text evidence="1">The sequence shown here is derived from an EMBL/GenBank/DDBJ whole genome shotgun (WGS) entry which is preliminary data.</text>
</comment>
<evidence type="ECO:0000313" key="1">
    <source>
        <dbReference type="EMBL" id="CAJ2499922.1"/>
    </source>
</evidence>
<dbReference type="AlphaFoldDB" id="A0AAI8YCR0"/>
<proteinExistence type="predicted"/>
<reference evidence="1" key="1">
    <citation type="submission" date="2023-10" db="EMBL/GenBank/DDBJ databases">
        <authorList>
            <person name="Hackl T."/>
        </authorList>
    </citation>
    <scope>NUCLEOTIDE SEQUENCE</scope>
</reference>
<name>A0AAI8YCR0_9PEZI</name>
<accession>A0AAI8YCR0</accession>
<keyword evidence="2" id="KW-1185">Reference proteome</keyword>